<evidence type="ECO:0000256" key="1">
    <source>
        <dbReference type="SAM" id="Phobius"/>
    </source>
</evidence>
<keyword evidence="1" id="KW-0812">Transmembrane</keyword>
<organism evidence="2 3">
    <name type="scientific">Nocardioides flavus</name>
    <name type="common">ex Wang et al. 2016</name>
    <dbReference type="NCBI Taxonomy" id="2058780"/>
    <lineage>
        <taxon>Bacteria</taxon>
        <taxon>Bacillati</taxon>
        <taxon>Actinomycetota</taxon>
        <taxon>Actinomycetes</taxon>
        <taxon>Propionibacteriales</taxon>
        <taxon>Nocardioidaceae</taxon>
        <taxon>Nocardioides</taxon>
    </lineage>
</organism>
<evidence type="ECO:0000313" key="3">
    <source>
        <dbReference type="Proteomes" id="UP000597341"/>
    </source>
</evidence>
<comment type="caution">
    <text evidence="2">The sequence shown here is derived from an EMBL/GenBank/DDBJ whole genome shotgun (WGS) entry which is preliminary data.</text>
</comment>
<protein>
    <recommendedName>
        <fullName evidence="4">WD40 repeat domain-containing protein</fullName>
    </recommendedName>
</protein>
<name>A0ABQ3HHJ4_9ACTN</name>
<sequence>MSTDLREELDALARTQSFSPDPTTWDRGRRARRRDRALAALAAVVVVAGLGGAALLSTSDRQARTASTDEVVEGGAIPSRIEDPGELDLETDLAVGRASVAFFSSAAQAVVIGATDGRHRALDLPDLSLDRGPLSLSPDGTLLAWRNGGRIHVLDLDDGTRAHYPSTREHADVSTLTWAPDSDRLLWNGTDDRGGKSGGVLTMSGQDSSSVLSPSALRGIPSPTGQLVAVASLRTDEDAATFVDRRGRTVGRALPADLYPDGAGVTPLGWAGDHLVVAQAYGPPGSYVEGQHLVLFTSPDRPRSEWTFRIVTRDVPQDAVPLSIAVDLVPGLDGTSSQRLTHDFSGPSGSDGPGWLPYGLGALLALLAALAFVRLRRHRA</sequence>
<evidence type="ECO:0008006" key="4">
    <source>
        <dbReference type="Google" id="ProtNLM"/>
    </source>
</evidence>
<feature type="transmembrane region" description="Helical" evidence="1">
    <location>
        <begin position="355"/>
        <end position="375"/>
    </location>
</feature>
<evidence type="ECO:0000313" key="2">
    <source>
        <dbReference type="EMBL" id="GHE16201.1"/>
    </source>
</evidence>
<dbReference type="RefSeq" id="WP_191278034.1">
    <property type="nucleotide sequence ID" value="NZ_BNAD01000001.1"/>
</dbReference>
<dbReference type="InterPro" id="IPR011042">
    <property type="entry name" value="6-blade_b-propeller_TolB-like"/>
</dbReference>
<dbReference type="SUPFAM" id="SSF82171">
    <property type="entry name" value="DPP6 N-terminal domain-like"/>
    <property type="match status" value="1"/>
</dbReference>
<reference evidence="3" key="1">
    <citation type="journal article" date="2019" name="Int. J. Syst. Evol. Microbiol.">
        <title>The Global Catalogue of Microorganisms (GCM) 10K type strain sequencing project: providing services to taxonomists for standard genome sequencing and annotation.</title>
        <authorList>
            <consortium name="The Broad Institute Genomics Platform"/>
            <consortium name="The Broad Institute Genome Sequencing Center for Infectious Disease"/>
            <person name="Wu L."/>
            <person name="Ma J."/>
        </authorList>
    </citation>
    <scope>NUCLEOTIDE SEQUENCE [LARGE SCALE GENOMIC DNA]</scope>
    <source>
        <strain evidence="3">CGMCC 1.12791</strain>
    </source>
</reference>
<gene>
    <name evidence="2" type="ORF">GCM10011376_08110</name>
</gene>
<keyword evidence="1" id="KW-0472">Membrane</keyword>
<proteinExistence type="predicted"/>
<dbReference type="EMBL" id="BNAD01000001">
    <property type="protein sequence ID" value="GHE16201.1"/>
    <property type="molecule type" value="Genomic_DNA"/>
</dbReference>
<dbReference type="Gene3D" id="2.120.10.30">
    <property type="entry name" value="TolB, C-terminal domain"/>
    <property type="match status" value="1"/>
</dbReference>
<accession>A0ABQ3HHJ4</accession>
<feature type="transmembrane region" description="Helical" evidence="1">
    <location>
        <begin position="37"/>
        <end position="56"/>
    </location>
</feature>
<keyword evidence="3" id="KW-1185">Reference proteome</keyword>
<keyword evidence="1" id="KW-1133">Transmembrane helix</keyword>
<dbReference type="Proteomes" id="UP000597341">
    <property type="component" value="Unassembled WGS sequence"/>
</dbReference>